<dbReference type="Proteomes" id="UP000093309">
    <property type="component" value="Unassembled WGS sequence"/>
</dbReference>
<dbReference type="RefSeq" id="WP_065851156.1">
    <property type="nucleotide sequence ID" value="NZ_LYPC01000011.1"/>
</dbReference>
<organism evidence="1 2">
    <name type="scientific">Paenibacillus pectinilyticus</name>
    <dbReference type="NCBI Taxonomy" id="512399"/>
    <lineage>
        <taxon>Bacteria</taxon>
        <taxon>Bacillati</taxon>
        <taxon>Bacillota</taxon>
        <taxon>Bacilli</taxon>
        <taxon>Bacillales</taxon>
        <taxon>Paenibacillaceae</taxon>
        <taxon>Paenibacillus</taxon>
    </lineage>
</organism>
<sequence length="104" mass="11832">MSSHPIYPQQTLYQADPAFVQSLSRTQQQLYDAGNKCMNRPVRIQMLNGQIHEGTISHMDDGHLYLRVSNPNTRGFFNPWVPAPVNNNVILPLVLYNLLVISLL</sequence>
<evidence type="ECO:0000313" key="1">
    <source>
        <dbReference type="EMBL" id="OCT16384.1"/>
    </source>
</evidence>
<evidence type="ECO:0000313" key="2">
    <source>
        <dbReference type="Proteomes" id="UP000093309"/>
    </source>
</evidence>
<dbReference type="EMBL" id="LYPC01000011">
    <property type="protein sequence ID" value="OCT16384.1"/>
    <property type="molecule type" value="Genomic_DNA"/>
</dbReference>
<name>A0A1C1A753_9BACL</name>
<dbReference type="OrthoDB" id="2666278at2"/>
<dbReference type="AlphaFoldDB" id="A0A1C1A753"/>
<proteinExistence type="predicted"/>
<protein>
    <submittedName>
        <fullName evidence="1">Uncharacterized protein</fullName>
    </submittedName>
</protein>
<comment type="caution">
    <text evidence="1">The sequence shown here is derived from an EMBL/GenBank/DDBJ whole genome shotgun (WGS) entry which is preliminary data.</text>
</comment>
<reference evidence="2" key="1">
    <citation type="submission" date="2016-05" db="EMBL/GenBank/DDBJ databases">
        <title>Paenibacillus oryzae. sp. nov., isolated from the rice root.</title>
        <authorList>
            <person name="Zhang J."/>
            <person name="Zhang X."/>
        </authorList>
    </citation>
    <scope>NUCLEOTIDE SEQUENCE [LARGE SCALE GENOMIC DNA]</scope>
    <source>
        <strain evidence="2">KCTC13222</strain>
    </source>
</reference>
<gene>
    <name evidence="1" type="ORF">A8709_02845</name>
</gene>
<accession>A0A1C1A753</accession>
<keyword evidence="2" id="KW-1185">Reference proteome</keyword>